<sequence length="404" mass="42109">MHIRAGFVLLVALIVSGCGGNDSGDSGSGGATPASITTTVGNASVTKTFQPGVVQLDTGAAVAVDDTTLRVPAPPSSLRVGSVITWNDRAYVVVSTVPAQAGGLQLTVRPAQFSEVLVDLSVTGDLDMSNLDISRMAIKSADGTSATPQSLANTPTNTPGATLRPTSTPFTAGPCTGDIGDRKKGESSSASCAMKFNYADFQFAVNVGMRDAVFSGLNISFLNASFSVANLSVTPFVRATASLLDDQKQTINLSKDDIPLVYLQVPFEQTLGFLRVDMPARLDVSLPLFKFQAGAEVSFPYSNGSWTMNASIDTPVATLGTDTLFKYDASGHVYGVVGAELVLGKTPVLVADYYAFQANSPDRLLSAGAFFKGGWDGSLSVNVATLQSKPCFKWNLQGKGAVAS</sequence>
<comment type="caution">
    <text evidence="2">The sequence shown here is derived from an EMBL/GenBank/DDBJ whole genome shotgun (WGS) entry which is preliminary data.</text>
</comment>
<organism evidence="2 3">
    <name type="scientific">Ralstonia insidiosa</name>
    <dbReference type="NCBI Taxonomy" id="190721"/>
    <lineage>
        <taxon>Bacteria</taxon>
        <taxon>Pseudomonadati</taxon>
        <taxon>Pseudomonadota</taxon>
        <taxon>Betaproteobacteria</taxon>
        <taxon>Burkholderiales</taxon>
        <taxon>Burkholderiaceae</taxon>
        <taxon>Ralstonia</taxon>
    </lineage>
</organism>
<dbReference type="Proteomes" id="UP000575469">
    <property type="component" value="Unassembled WGS sequence"/>
</dbReference>
<evidence type="ECO:0000313" key="3">
    <source>
        <dbReference type="Proteomes" id="UP000575469"/>
    </source>
</evidence>
<evidence type="ECO:0000313" key="2">
    <source>
        <dbReference type="EMBL" id="NMV40315.1"/>
    </source>
</evidence>
<feature type="region of interest" description="Disordered" evidence="1">
    <location>
        <begin position="144"/>
        <end position="184"/>
    </location>
</feature>
<dbReference type="RefSeq" id="WP_169341072.1">
    <property type="nucleotide sequence ID" value="NZ_JABBZM010000021.1"/>
</dbReference>
<dbReference type="PROSITE" id="PS51257">
    <property type="entry name" value="PROKAR_LIPOPROTEIN"/>
    <property type="match status" value="1"/>
</dbReference>
<gene>
    <name evidence="2" type="ORF">HGR00_20620</name>
</gene>
<dbReference type="EMBL" id="JABBZM010000021">
    <property type="protein sequence ID" value="NMV40315.1"/>
    <property type="molecule type" value="Genomic_DNA"/>
</dbReference>
<protein>
    <submittedName>
        <fullName evidence="2">Uncharacterized protein</fullName>
    </submittedName>
</protein>
<feature type="compositionally biased region" description="Polar residues" evidence="1">
    <location>
        <begin position="144"/>
        <end position="170"/>
    </location>
</feature>
<accession>A0A848P4S5</accession>
<dbReference type="AlphaFoldDB" id="A0A848P4S5"/>
<reference evidence="2 3" key="1">
    <citation type="submission" date="2020-04" db="EMBL/GenBank/DDBJ databases">
        <title>Ralstonia insidiosa genome sequencing and assembly.</title>
        <authorList>
            <person name="Martins R.C.R."/>
            <person name="Perdigao-Neto L.V."/>
            <person name="Levin A.S.S."/>
            <person name="Costa S.F."/>
        </authorList>
    </citation>
    <scope>NUCLEOTIDE SEQUENCE [LARGE SCALE GENOMIC DNA]</scope>
    <source>
        <strain evidence="2 3">5047</strain>
    </source>
</reference>
<name>A0A848P4S5_9RALS</name>
<evidence type="ECO:0000256" key="1">
    <source>
        <dbReference type="SAM" id="MobiDB-lite"/>
    </source>
</evidence>
<proteinExistence type="predicted"/>